<organism evidence="1">
    <name type="scientific">Anguilla anguilla</name>
    <name type="common">European freshwater eel</name>
    <name type="synonym">Muraena anguilla</name>
    <dbReference type="NCBI Taxonomy" id="7936"/>
    <lineage>
        <taxon>Eukaryota</taxon>
        <taxon>Metazoa</taxon>
        <taxon>Chordata</taxon>
        <taxon>Craniata</taxon>
        <taxon>Vertebrata</taxon>
        <taxon>Euteleostomi</taxon>
        <taxon>Actinopterygii</taxon>
        <taxon>Neopterygii</taxon>
        <taxon>Teleostei</taxon>
        <taxon>Anguilliformes</taxon>
        <taxon>Anguillidae</taxon>
        <taxon>Anguilla</taxon>
    </lineage>
</organism>
<name>A0A0E9V5J7_ANGAN</name>
<protein>
    <submittedName>
        <fullName evidence="1">Uncharacterized protein</fullName>
    </submittedName>
</protein>
<dbReference type="EMBL" id="GBXM01035193">
    <property type="protein sequence ID" value="JAH73384.1"/>
    <property type="molecule type" value="Transcribed_RNA"/>
</dbReference>
<accession>A0A0E9V5J7</accession>
<reference evidence="1" key="2">
    <citation type="journal article" date="2015" name="Fish Shellfish Immunol.">
        <title>Early steps in the European eel (Anguilla anguilla)-Vibrio vulnificus interaction in the gills: Role of the RtxA13 toxin.</title>
        <authorList>
            <person name="Callol A."/>
            <person name="Pajuelo D."/>
            <person name="Ebbesson L."/>
            <person name="Teles M."/>
            <person name="MacKenzie S."/>
            <person name="Amaro C."/>
        </authorList>
    </citation>
    <scope>NUCLEOTIDE SEQUENCE</scope>
</reference>
<dbReference type="AlphaFoldDB" id="A0A0E9V5J7"/>
<sequence>MISISVSFLMDCFCAVRGYFIFLQKIHDDRFIVAGIETLWELWSKARKCNSSNSKVAWTVTSCFQRMLLRTGKFYSVYSQL</sequence>
<reference evidence="1" key="1">
    <citation type="submission" date="2014-11" db="EMBL/GenBank/DDBJ databases">
        <authorList>
            <person name="Amaro Gonzalez C."/>
        </authorList>
    </citation>
    <scope>NUCLEOTIDE SEQUENCE</scope>
</reference>
<evidence type="ECO:0000313" key="1">
    <source>
        <dbReference type="EMBL" id="JAH73384.1"/>
    </source>
</evidence>
<proteinExistence type="predicted"/>